<protein>
    <recommendedName>
        <fullName evidence="11">Cyclic nucleotide-binding domain-containing protein</fullName>
    </recommendedName>
</protein>
<comment type="caution">
    <text evidence="12">The sequence shown here is derived from an EMBL/GenBank/DDBJ whole genome shotgun (WGS) entry which is preliminary data.</text>
</comment>
<sequence>MADSILGQSSGEKNWIVDPSGDWYYRWLIVMIVPIMYNWIILICRAGFLEQGVLIQDRSQISRHYRLSFTFLRDLASVFPTDLLYLLVGTGMPVVVRANRFLQTPRLFEAFDRIETHTAHPNSFRIAKLLLYIFITIHWNSCFYFALSGLIGYGTDEWVYPNASIPGFERLRRQYLYSFYISTLILTTVGDTPTPQREVEFLFMAADFLLAVMGFATIMGSITSVVANMNQADASFYPDQDLVKGYLHSRRVSRRLQRRVVNWYQHLQMNKKIANEARILQHLPGRLRAQVAVSVHLPALRKVQIFQHCEQSLLEELVLKLQPQIYGPGEYVCRKGDIGREMYFIREGQLAVVDDDGVTQYAILGEGLYFGEISIINIKEDGKEDRREVMSGNRRTANIRSIGYSDLFCLSKEDLAEVLAEFPSAKAALEAKGREILLKMDKLDVNAEAAEIAQQQEEQRRTAALEDRLDALQTKLARMLAGLESGAFKLALRLEQLEWQMRGWGEEAEGEEEGTPAEP</sequence>
<accession>A0ABQ7T790</accession>
<reference evidence="12 13" key="1">
    <citation type="journal article" date="2022" name="Gigascience">
        <title>A chromosome-level genome assembly and annotation of the desert horned lizard, Phrynosoma platyrhinos, provides insight into chromosomal rearrangements among reptiles.</title>
        <authorList>
            <person name="Koochekian N."/>
            <person name="Ascanio A."/>
            <person name="Farleigh K."/>
            <person name="Card D.C."/>
            <person name="Schield D.R."/>
            <person name="Castoe T.A."/>
            <person name="Jezkova T."/>
        </authorList>
    </citation>
    <scope>NUCLEOTIDE SEQUENCE [LARGE SCALE GENOMIC DNA]</scope>
    <source>
        <strain evidence="12">NK-2021</strain>
    </source>
</reference>
<gene>
    <name evidence="12" type="ORF">JD844_033839</name>
</gene>
<organism evidence="12 13">
    <name type="scientific">Phrynosoma platyrhinos</name>
    <name type="common">Desert horned lizard</name>
    <dbReference type="NCBI Taxonomy" id="52577"/>
    <lineage>
        <taxon>Eukaryota</taxon>
        <taxon>Metazoa</taxon>
        <taxon>Chordata</taxon>
        <taxon>Craniata</taxon>
        <taxon>Vertebrata</taxon>
        <taxon>Euteleostomi</taxon>
        <taxon>Lepidosauria</taxon>
        <taxon>Squamata</taxon>
        <taxon>Bifurcata</taxon>
        <taxon>Unidentata</taxon>
        <taxon>Episquamata</taxon>
        <taxon>Toxicofera</taxon>
        <taxon>Iguania</taxon>
        <taxon>Phrynosomatidae</taxon>
        <taxon>Phrynosomatinae</taxon>
        <taxon>Phrynosoma</taxon>
    </lineage>
</organism>
<dbReference type="EMBL" id="JAIPUX010001232">
    <property type="protein sequence ID" value="KAH0625325.1"/>
    <property type="molecule type" value="Genomic_DNA"/>
</dbReference>
<evidence type="ECO:0000256" key="6">
    <source>
        <dbReference type="ARBA" id="ARBA00023136"/>
    </source>
</evidence>
<evidence type="ECO:0000259" key="11">
    <source>
        <dbReference type="PROSITE" id="PS50042"/>
    </source>
</evidence>
<proteinExistence type="predicted"/>
<keyword evidence="2" id="KW-0813">Transport</keyword>
<dbReference type="PROSITE" id="PS00888">
    <property type="entry name" value="CNMP_BINDING_1"/>
    <property type="match status" value="1"/>
</dbReference>
<dbReference type="Gene3D" id="1.10.287.70">
    <property type="match status" value="1"/>
</dbReference>
<evidence type="ECO:0000256" key="1">
    <source>
        <dbReference type="ARBA" id="ARBA00004141"/>
    </source>
</evidence>
<evidence type="ECO:0000256" key="4">
    <source>
        <dbReference type="ARBA" id="ARBA00022989"/>
    </source>
</evidence>
<keyword evidence="5" id="KW-0406">Ion transport</keyword>
<keyword evidence="9" id="KW-0175">Coiled coil</keyword>
<dbReference type="Pfam" id="PF00027">
    <property type="entry name" value="cNMP_binding"/>
    <property type="match status" value="1"/>
</dbReference>
<evidence type="ECO:0000313" key="12">
    <source>
        <dbReference type="EMBL" id="KAH0625325.1"/>
    </source>
</evidence>
<keyword evidence="8" id="KW-0407">Ion channel</keyword>
<evidence type="ECO:0000256" key="7">
    <source>
        <dbReference type="ARBA" id="ARBA00023286"/>
    </source>
</evidence>
<dbReference type="Pfam" id="PF00520">
    <property type="entry name" value="Ion_trans"/>
    <property type="match status" value="1"/>
</dbReference>
<dbReference type="SMART" id="SM00100">
    <property type="entry name" value="cNMP"/>
    <property type="match status" value="1"/>
</dbReference>
<feature type="transmembrane region" description="Helical" evidence="10">
    <location>
        <begin position="202"/>
        <end position="222"/>
    </location>
</feature>
<evidence type="ECO:0000256" key="2">
    <source>
        <dbReference type="ARBA" id="ARBA00022448"/>
    </source>
</evidence>
<feature type="domain" description="Cyclic nucleotide-binding" evidence="11">
    <location>
        <begin position="305"/>
        <end position="419"/>
    </location>
</feature>
<evidence type="ECO:0000256" key="10">
    <source>
        <dbReference type="SAM" id="Phobius"/>
    </source>
</evidence>
<dbReference type="SUPFAM" id="SSF81324">
    <property type="entry name" value="Voltage-gated potassium channels"/>
    <property type="match status" value="1"/>
</dbReference>
<dbReference type="InterPro" id="IPR000595">
    <property type="entry name" value="cNMP-bd_dom"/>
</dbReference>
<dbReference type="PANTHER" id="PTHR45638:SF2">
    <property type="entry name" value="CYCLIC NUCLEOTIDE-GATED CATION CHANNEL ALPHA-4"/>
    <property type="match status" value="1"/>
</dbReference>
<dbReference type="PROSITE" id="PS50042">
    <property type="entry name" value="CNMP_BINDING_3"/>
    <property type="match status" value="1"/>
</dbReference>
<evidence type="ECO:0000256" key="8">
    <source>
        <dbReference type="ARBA" id="ARBA00023303"/>
    </source>
</evidence>
<name>A0ABQ7T790_PHRPL</name>
<dbReference type="Gene3D" id="1.10.287.630">
    <property type="entry name" value="Helix hairpin bin"/>
    <property type="match status" value="1"/>
</dbReference>
<keyword evidence="13" id="KW-1185">Reference proteome</keyword>
<keyword evidence="4 10" id="KW-1133">Transmembrane helix</keyword>
<dbReference type="InterPro" id="IPR050866">
    <property type="entry name" value="CNG_cation_channel"/>
</dbReference>
<evidence type="ECO:0000256" key="5">
    <source>
        <dbReference type="ARBA" id="ARBA00023065"/>
    </source>
</evidence>
<dbReference type="InterPro" id="IPR018488">
    <property type="entry name" value="cNMP-bd_CS"/>
</dbReference>
<feature type="coiled-coil region" evidence="9">
    <location>
        <begin position="440"/>
        <end position="475"/>
    </location>
</feature>
<dbReference type="Pfam" id="PF16526">
    <property type="entry name" value="CLZ"/>
    <property type="match status" value="1"/>
</dbReference>
<evidence type="ECO:0000313" key="13">
    <source>
        <dbReference type="Proteomes" id="UP000826234"/>
    </source>
</evidence>
<feature type="transmembrane region" description="Helical" evidence="10">
    <location>
        <begin position="24"/>
        <end position="48"/>
    </location>
</feature>
<comment type="subcellular location">
    <subcellularLocation>
        <location evidence="1">Membrane</location>
        <topology evidence="1">Multi-pass membrane protein</topology>
    </subcellularLocation>
</comment>
<dbReference type="InterPro" id="IPR018490">
    <property type="entry name" value="cNMP-bd_dom_sf"/>
</dbReference>
<keyword evidence="3 10" id="KW-0812">Transmembrane</keyword>
<dbReference type="SUPFAM" id="SSF51206">
    <property type="entry name" value="cAMP-binding domain-like"/>
    <property type="match status" value="1"/>
</dbReference>
<dbReference type="PANTHER" id="PTHR45638">
    <property type="entry name" value="CYCLIC NUCLEOTIDE-GATED CATION CHANNEL SUBUNIT A"/>
    <property type="match status" value="1"/>
</dbReference>
<dbReference type="InterPro" id="IPR032406">
    <property type="entry name" value="CLZ_dom"/>
</dbReference>
<keyword evidence="7" id="KW-1071">Ligand-gated ion channel</keyword>
<keyword evidence="6 10" id="KW-0472">Membrane</keyword>
<feature type="transmembrane region" description="Helical" evidence="10">
    <location>
        <begin position="129"/>
        <end position="154"/>
    </location>
</feature>
<dbReference type="InterPro" id="IPR005821">
    <property type="entry name" value="Ion_trans_dom"/>
</dbReference>
<evidence type="ECO:0000256" key="3">
    <source>
        <dbReference type="ARBA" id="ARBA00022692"/>
    </source>
</evidence>
<dbReference type="CDD" id="cd00038">
    <property type="entry name" value="CAP_ED"/>
    <property type="match status" value="1"/>
</dbReference>
<dbReference type="InterPro" id="IPR014710">
    <property type="entry name" value="RmlC-like_jellyroll"/>
</dbReference>
<dbReference type="Gene3D" id="1.20.5.170">
    <property type="match status" value="1"/>
</dbReference>
<dbReference type="Gene3D" id="2.60.120.10">
    <property type="entry name" value="Jelly Rolls"/>
    <property type="match status" value="1"/>
</dbReference>
<dbReference type="Proteomes" id="UP000826234">
    <property type="component" value="Unassembled WGS sequence"/>
</dbReference>
<evidence type="ECO:0000256" key="9">
    <source>
        <dbReference type="SAM" id="Coils"/>
    </source>
</evidence>